<dbReference type="Proteomes" id="UP000050833">
    <property type="component" value="Unassembled WGS sequence"/>
</dbReference>
<accession>A0AAW3JU11</accession>
<gene>
    <name evidence="2" type="ORF">APZ18_12825</name>
</gene>
<dbReference type="RefSeq" id="WP_055945509.1">
    <property type="nucleotide sequence ID" value="NZ_JAQDCV010000012.1"/>
</dbReference>
<keyword evidence="1" id="KW-0812">Transmembrane</keyword>
<proteinExistence type="predicted"/>
<evidence type="ECO:0000256" key="1">
    <source>
        <dbReference type="SAM" id="Phobius"/>
    </source>
</evidence>
<reference evidence="2 3" key="1">
    <citation type="submission" date="2015-10" db="EMBL/GenBank/DDBJ databases">
        <title>Butyribacter intestini gen. nov., sp. nov., a butyric acid-producing bacterium of the family Lachnospiraceae isolated from the human faeces.</title>
        <authorList>
            <person name="Zou Y."/>
            <person name="Xue W."/>
            <person name="Luo G."/>
            <person name="Lv M."/>
        </authorList>
    </citation>
    <scope>NUCLEOTIDE SEQUENCE [LARGE SCALE GENOMIC DNA]</scope>
    <source>
        <strain evidence="2 3">TF01-11</strain>
    </source>
</reference>
<keyword evidence="1" id="KW-0472">Membrane</keyword>
<evidence type="ECO:0000313" key="2">
    <source>
        <dbReference type="EMBL" id="KQC85548.1"/>
    </source>
</evidence>
<keyword evidence="3" id="KW-1185">Reference proteome</keyword>
<dbReference type="AlphaFoldDB" id="A0AAW3JU11"/>
<name>A0AAW3JU11_9FIRM</name>
<organism evidence="2 3">
    <name type="scientific">Butyribacter intestini</name>
    <dbReference type="NCBI Taxonomy" id="1703332"/>
    <lineage>
        <taxon>Bacteria</taxon>
        <taxon>Bacillati</taxon>
        <taxon>Bacillota</taxon>
        <taxon>Clostridia</taxon>
        <taxon>Lachnospirales</taxon>
        <taxon>Lachnospiraceae</taxon>
        <taxon>Butyribacter</taxon>
    </lineage>
</organism>
<comment type="caution">
    <text evidence="2">The sequence shown here is derived from an EMBL/GenBank/DDBJ whole genome shotgun (WGS) entry which is preliminary data.</text>
</comment>
<dbReference type="EMBL" id="LLKB01000005">
    <property type="protein sequence ID" value="KQC85548.1"/>
    <property type="molecule type" value="Genomic_DNA"/>
</dbReference>
<evidence type="ECO:0000313" key="3">
    <source>
        <dbReference type="Proteomes" id="UP000050833"/>
    </source>
</evidence>
<keyword evidence="1" id="KW-1133">Transmembrane helix</keyword>
<feature type="transmembrane region" description="Helical" evidence="1">
    <location>
        <begin position="18"/>
        <end position="38"/>
    </location>
</feature>
<protein>
    <submittedName>
        <fullName evidence="2">Uncharacterized protein</fullName>
    </submittedName>
</protein>
<sequence>MRAGCWCRCAVTGESENLFMAVIYYGTGLLFMIIGNYLPKVKQGAKGRKIVVGNAEKKLFSAFLINYSIFLI</sequence>